<accession>K3XKN8</accession>
<organism evidence="8 9">
    <name type="scientific">Setaria italica</name>
    <name type="common">Foxtail millet</name>
    <name type="synonym">Panicum italicum</name>
    <dbReference type="NCBI Taxonomy" id="4555"/>
    <lineage>
        <taxon>Eukaryota</taxon>
        <taxon>Viridiplantae</taxon>
        <taxon>Streptophyta</taxon>
        <taxon>Embryophyta</taxon>
        <taxon>Tracheophyta</taxon>
        <taxon>Spermatophyta</taxon>
        <taxon>Magnoliopsida</taxon>
        <taxon>Liliopsida</taxon>
        <taxon>Poales</taxon>
        <taxon>Poaceae</taxon>
        <taxon>PACMAD clade</taxon>
        <taxon>Panicoideae</taxon>
        <taxon>Panicodae</taxon>
        <taxon>Paniceae</taxon>
        <taxon>Cenchrinae</taxon>
        <taxon>Setaria</taxon>
    </lineage>
</organism>
<dbReference type="PANTHER" id="PTHR12804:SF9">
    <property type="entry name" value="SIGNAL PEPTIDASE COMPLEX SUBUNIT 3"/>
    <property type="match status" value="1"/>
</dbReference>
<dbReference type="HOGENOM" id="CLU_967731_0_0_1"/>
<evidence type="ECO:0000256" key="6">
    <source>
        <dbReference type="ARBA" id="ARBA00022989"/>
    </source>
</evidence>
<keyword evidence="5" id="KW-0735">Signal-anchor</keyword>
<name>K3XKN8_SETIT</name>
<evidence type="ECO:0000256" key="1">
    <source>
        <dbReference type="ARBA" id="ARBA00004648"/>
    </source>
</evidence>
<protein>
    <recommendedName>
        <fullName evidence="10">Signal peptidase complex subunit 3</fullName>
    </recommendedName>
</protein>
<dbReference type="EnsemblPlants" id="KQL04248">
    <property type="protein sequence ID" value="KQL04248"/>
    <property type="gene ID" value="SETIT_002461mg"/>
</dbReference>
<reference evidence="9" key="1">
    <citation type="journal article" date="2012" name="Nat. Biotechnol.">
        <title>Reference genome sequence of the model plant Setaria.</title>
        <authorList>
            <person name="Bennetzen J.L."/>
            <person name="Schmutz J."/>
            <person name="Wang H."/>
            <person name="Percifield R."/>
            <person name="Hawkins J."/>
            <person name="Pontaroli A.C."/>
            <person name="Estep M."/>
            <person name="Feng L."/>
            <person name="Vaughn J.N."/>
            <person name="Grimwood J."/>
            <person name="Jenkins J."/>
            <person name="Barry K."/>
            <person name="Lindquist E."/>
            <person name="Hellsten U."/>
            <person name="Deshpande S."/>
            <person name="Wang X."/>
            <person name="Wu X."/>
            <person name="Mitros T."/>
            <person name="Triplett J."/>
            <person name="Yang X."/>
            <person name="Ye C.Y."/>
            <person name="Mauro-Herrera M."/>
            <person name="Wang L."/>
            <person name="Li P."/>
            <person name="Sharma M."/>
            <person name="Sharma R."/>
            <person name="Ronald P.C."/>
            <person name="Panaud O."/>
            <person name="Kellogg E.A."/>
            <person name="Brutnell T.P."/>
            <person name="Doust A.N."/>
            <person name="Tuskan G.A."/>
            <person name="Rokhsar D."/>
            <person name="Devos K.M."/>
        </authorList>
    </citation>
    <scope>NUCLEOTIDE SEQUENCE [LARGE SCALE GENOMIC DNA]</scope>
    <source>
        <strain evidence="9">cv. Yugu1</strain>
    </source>
</reference>
<comment type="subcellular location">
    <subcellularLocation>
        <location evidence="1">Endoplasmic reticulum membrane</location>
        <topology evidence="1">Single-pass type II membrane protein</topology>
    </subcellularLocation>
</comment>
<dbReference type="GO" id="GO:0045047">
    <property type="term" value="P:protein targeting to ER"/>
    <property type="evidence" value="ECO:0000318"/>
    <property type="project" value="GO_Central"/>
</dbReference>
<evidence type="ECO:0008006" key="10">
    <source>
        <dbReference type="Google" id="ProtNLM"/>
    </source>
</evidence>
<reference evidence="8" key="2">
    <citation type="submission" date="2018-08" db="UniProtKB">
        <authorList>
            <consortium name="EnsemblPlants"/>
        </authorList>
    </citation>
    <scope>IDENTIFICATION</scope>
    <source>
        <strain evidence="8">Yugu1</strain>
    </source>
</reference>
<dbReference type="Proteomes" id="UP000004995">
    <property type="component" value="Unassembled WGS sequence"/>
</dbReference>
<keyword evidence="3" id="KW-0812">Transmembrane</keyword>
<keyword evidence="9" id="KW-1185">Reference proteome</keyword>
<dbReference type="InterPro" id="IPR007653">
    <property type="entry name" value="SPC3"/>
</dbReference>
<evidence type="ECO:0000313" key="9">
    <source>
        <dbReference type="Proteomes" id="UP000004995"/>
    </source>
</evidence>
<dbReference type="FunCoup" id="K3XKN8">
    <property type="interactions" value="1200"/>
</dbReference>
<sequence>MWMELLCSPGGFFFRIGEFVAGSGFTVGLRLLAGSSSASFSFGRLVLVLLEDAPPFLSTVRSPILFQRSKYIFVGGPGWWLMRLYQGLESFGGGSGSLGFDFASAEKNSEKGGKRTRAKAMHSWTQRLLAAATTAVVLLAAVCAAASALDAFHVPAVQAQAHVTKINRFHKQINGNNKVTLTFNLSANLESVFTWNTKQVFVFLTAEYENAKNSLNQISLWDYIIPDKEHANLQVVAKSKYPLIDQGSSLRGKKVQFVLHWYVMPNAGAMIQDRMALSEFKLPDAYTS</sequence>
<evidence type="ECO:0000313" key="8">
    <source>
        <dbReference type="EnsemblPlants" id="KQL04248"/>
    </source>
</evidence>
<keyword evidence="4" id="KW-0256">Endoplasmic reticulum</keyword>
<dbReference type="AlphaFoldDB" id="K3XKN8"/>
<keyword evidence="7" id="KW-0472">Membrane</keyword>
<dbReference type="STRING" id="4555.K3XKN8"/>
<dbReference type="eggNOG" id="KOG3372">
    <property type="taxonomic scope" value="Eukaryota"/>
</dbReference>
<keyword evidence="6" id="KW-1133">Transmembrane helix</keyword>
<evidence type="ECO:0000256" key="2">
    <source>
        <dbReference type="ARBA" id="ARBA00009289"/>
    </source>
</evidence>
<proteinExistence type="inferred from homology"/>
<dbReference type="PANTHER" id="PTHR12804">
    <property type="entry name" value="MICROSOMAL SIGNAL PEPTIDASE 23 KD SUBUNIT SPC22/23"/>
    <property type="match status" value="1"/>
</dbReference>
<dbReference type="InParanoid" id="K3XKN8"/>
<dbReference type="Gramene" id="KQL04248">
    <property type="protein sequence ID" value="KQL04248"/>
    <property type="gene ID" value="SETIT_002461mg"/>
</dbReference>
<evidence type="ECO:0000256" key="4">
    <source>
        <dbReference type="ARBA" id="ARBA00022824"/>
    </source>
</evidence>
<evidence type="ECO:0000256" key="7">
    <source>
        <dbReference type="ARBA" id="ARBA00023136"/>
    </source>
</evidence>
<comment type="similarity">
    <text evidence="2">Belongs to the SPCS3 family.</text>
</comment>
<dbReference type="GO" id="GO:0005787">
    <property type="term" value="C:signal peptidase complex"/>
    <property type="evidence" value="ECO:0000318"/>
    <property type="project" value="GO_Central"/>
</dbReference>
<dbReference type="EMBL" id="AGNK02002842">
    <property type="status" value="NOT_ANNOTATED_CDS"/>
    <property type="molecule type" value="Genomic_DNA"/>
</dbReference>
<dbReference type="Pfam" id="PF04573">
    <property type="entry name" value="SPC22"/>
    <property type="match status" value="1"/>
</dbReference>
<evidence type="ECO:0000256" key="5">
    <source>
        <dbReference type="ARBA" id="ARBA00022968"/>
    </source>
</evidence>
<dbReference type="GO" id="GO:0006465">
    <property type="term" value="P:signal peptide processing"/>
    <property type="evidence" value="ECO:0000318"/>
    <property type="project" value="GO_Central"/>
</dbReference>
<evidence type="ECO:0000256" key="3">
    <source>
        <dbReference type="ARBA" id="ARBA00022692"/>
    </source>
</evidence>